<dbReference type="InterPro" id="IPR052819">
    <property type="entry name" value="Chromatin_regulatory_protein"/>
</dbReference>
<dbReference type="GeneID" id="62162731"/>
<organism evidence="8 9">
    <name type="scientific">Colletotrichum karsti</name>
    <dbReference type="NCBI Taxonomy" id="1095194"/>
    <lineage>
        <taxon>Eukaryota</taxon>
        <taxon>Fungi</taxon>
        <taxon>Dikarya</taxon>
        <taxon>Ascomycota</taxon>
        <taxon>Pezizomycotina</taxon>
        <taxon>Sordariomycetes</taxon>
        <taxon>Hypocreomycetidae</taxon>
        <taxon>Glomerellales</taxon>
        <taxon>Glomerellaceae</taxon>
        <taxon>Colletotrichum</taxon>
        <taxon>Colletotrichum boninense species complex</taxon>
    </lineage>
</organism>
<evidence type="ECO:0000313" key="9">
    <source>
        <dbReference type="Proteomes" id="UP000781932"/>
    </source>
</evidence>
<feature type="compositionally biased region" description="Pro residues" evidence="6">
    <location>
        <begin position="790"/>
        <end position="804"/>
    </location>
</feature>
<reference evidence="8" key="1">
    <citation type="submission" date="2020-03" db="EMBL/GenBank/DDBJ databases">
        <authorList>
            <person name="He L."/>
        </authorList>
    </citation>
    <scope>NUCLEOTIDE SEQUENCE</scope>
    <source>
        <strain evidence="8">CkLH20</strain>
    </source>
</reference>
<reference evidence="8" key="2">
    <citation type="submission" date="2020-11" db="EMBL/GenBank/DDBJ databases">
        <title>Whole genome sequencing of Colletotrichum sp.</title>
        <authorList>
            <person name="Li H."/>
        </authorList>
    </citation>
    <scope>NUCLEOTIDE SEQUENCE</scope>
    <source>
        <strain evidence="8">CkLH20</strain>
    </source>
</reference>
<keyword evidence="2" id="KW-0479">Metal-binding</keyword>
<evidence type="ECO:0000313" key="8">
    <source>
        <dbReference type="EMBL" id="KAF9875559.1"/>
    </source>
</evidence>
<feature type="compositionally biased region" description="Basic residues" evidence="6">
    <location>
        <begin position="1031"/>
        <end position="1050"/>
    </location>
</feature>
<dbReference type="PANTHER" id="PTHR47636:SF1">
    <property type="entry name" value="TRANSCRIPTIONAL REGULATORY PROTEIN RCO1"/>
    <property type="match status" value="1"/>
</dbReference>
<dbReference type="SUPFAM" id="SSF46785">
    <property type="entry name" value="Winged helix' DNA-binding domain"/>
    <property type="match status" value="1"/>
</dbReference>
<feature type="compositionally biased region" description="Basic and acidic residues" evidence="6">
    <location>
        <begin position="947"/>
        <end position="956"/>
    </location>
</feature>
<feature type="compositionally biased region" description="Pro residues" evidence="6">
    <location>
        <begin position="518"/>
        <end position="529"/>
    </location>
</feature>
<sequence>MTKNTAKMSDDKEIDYTLNNPDTLTKYKTAAQISEKVLAAVAELCVPGEKIVTICEKGDKLIEEELAKVYRGKKVNKGFSHPTTVSPASFVTPYTPLTSDEAEANVEIQAGEPIKIQLGAQIDGFGSIVCDTIIAGGEVTGRSADLLLANYYANELLLRLMLPPGLLASGTDEEKAKAAAAKAPSQSKITSLLEKVVKSYDCNLVESTTSWLFERNEIEGKKKIVLAPSEGSKGDGVPEVGEVWGVEMGVSLGAGKVKTFEQRTTLHRRTLNTYGLKRPTSRKILSEVQKKFGTFPFSLRQLEDERDAKSGVVECVRGNVFRAYEVVGDKDNSPVARYLSTIAITKNGITKLGAPPALDLSKVKSDKKIEDEEILKILEQPLSRNTGNKSKNKKKKKKPAKKAAAGEEEEESDEDPHQANGGTEPVKKQNGASEPPKTFLQRWLEPAVQSKPSFEEAGLMRYGVTENMAPLGSLPKPATTKKQGQEGAQPVRKIIIKSSSANSAAAAASASAPTRSETPPPPLPSPPIAAPKMGRKSLPARGLDDDDEDEDYTPKAAAGKNAGSRASLPRKSLSRPSAGRRLSASLQQASAPSSEAVQPREATPTPTPTPDLMTGDKELVDEMVNVAVEEALRHYRYPTAWALRTLYDENSSNPVYISMFSEVANQTADADTLDEFSRLMEEKKKEGKKDNQACYFFVPPSTNSRFTPHKPKAAPYGKLLSFDLPNSESPSPTKPKGRGKKEPEAPLDMDESMMDMETTTMAIETPSRKRARRDSASSDSSLSELSASPSLPPDSPSPSSPPVPAGFRAASHNRRHSATTAATAAGADTETTTTSAAPPTDPQPIKRRGRSLAAKSSVSDASNPNSPTLPPNASQAAGAGNMPGRLSSPIFPNLSSTATVTTTTKATGKKNANKDKAPRVLPSDDATTTRRRNARDNTISQTPQPESHIRGSDMRGRAGSVVASSPALNLRKSTRTPAPNLSLNLGSARATRSAKRTHDEIDNSSPTAPSFIEDITPTTSSRAATPTNLRPTKKQRTGLRIKTSPMKKKGGTAAGVPRASGEGGPSVANGGPPNQDENDDYCSACGGVGELVCCENCSRSFHFECVDLGLGDTLPEEWFCNVCFSNRYPTRVPEYRGPFGGLLNSLEKTNPQAFKLPKTVQLYFEGVKIGLEGEYEDVVVPTKPKKKGYEEAPDFFKVRDVDGSAVLCHDCQRPAADNRAIIPCSLCSLHWHLDCLDPPLAIPPVVRTWRCPLHADDLLATLPEQLAPAHRFRKIKGAPAIIPSFSRGMKNNGFIEIEDEESGDETGWSDVKTFGRVYKLPAKGVVLDFISQLRKDGAGYVSGYPPLAKGQPHPVSPPLDARTLAEQQAAFNMAALASTQPTSKLEDLTQALLMGAEPDLLSMMARGSAENFASGEVNASDKQSLRAMLAHMEAMTGRIKSLLGNELQGPCGAESLHAPTDQGPADDNNTDGNNTDGTESVEGDIPSIKNESVEPMADLPTPATTTQDNLEPVSGLGEKSSQEVPDGDDVTIMDID</sequence>
<dbReference type="OrthoDB" id="5876363at2759"/>
<feature type="region of interest" description="Disordered" evidence="6">
    <location>
        <begin position="468"/>
        <end position="614"/>
    </location>
</feature>
<dbReference type="PROSITE" id="PS01359">
    <property type="entry name" value="ZF_PHD_1"/>
    <property type="match status" value="1"/>
</dbReference>
<dbReference type="Pfam" id="PF00628">
    <property type="entry name" value="PHD"/>
    <property type="match status" value="1"/>
</dbReference>
<dbReference type="InterPro" id="IPR036388">
    <property type="entry name" value="WH-like_DNA-bd_sf"/>
</dbReference>
<dbReference type="InterPro" id="IPR013083">
    <property type="entry name" value="Znf_RING/FYVE/PHD"/>
</dbReference>
<evidence type="ECO:0000256" key="2">
    <source>
        <dbReference type="ARBA" id="ARBA00022723"/>
    </source>
</evidence>
<feature type="compositionally biased region" description="Low complexity" evidence="6">
    <location>
        <begin position="1016"/>
        <end position="1027"/>
    </location>
</feature>
<feature type="compositionally biased region" description="Polar residues" evidence="6">
    <location>
        <begin position="975"/>
        <end position="985"/>
    </location>
</feature>
<dbReference type="InterPro" id="IPR036390">
    <property type="entry name" value="WH_DNA-bd_sf"/>
</dbReference>
<feature type="region of interest" description="Disordered" evidence="6">
    <location>
        <begin position="1450"/>
        <end position="1536"/>
    </location>
</feature>
<feature type="region of interest" description="Disordered" evidence="6">
    <location>
        <begin position="706"/>
        <end position="1074"/>
    </location>
</feature>
<feature type="compositionally biased region" description="Acidic residues" evidence="6">
    <location>
        <begin position="1525"/>
        <end position="1536"/>
    </location>
</feature>
<feature type="compositionally biased region" description="Acidic residues" evidence="6">
    <location>
        <begin position="745"/>
        <end position="754"/>
    </location>
</feature>
<dbReference type="InterPro" id="IPR011011">
    <property type="entry name" value="Znf_FYVE_PHD"/>
</dbReference>
<dbReference type="GO" id="GO:0008270">
    <property type="term" value="F:zinc ion binding"/>
    <property type="evidence" value="ECO:0007669"/>
    <property type="project" value="UniProtKB-KW"/>
</dbReference>
<feature type="compositionally biased region" description="Basic residues" evidence="6">
    <location>
        <begin position="390"/>
        <end position="401"/>
    </location>
</feature>
<feature type="compositionally biased region" description="Low complexity" evidence="6">
    <location>
        <begin position="498"/>
        <end position="517"/>
    </location>
</feature>
<feature type="region of interest" description="Disordered" evidence="6">
    <location>
        <begin position="380"/>
        <end position="448"/>
    </location>
</feature>
<protein>
    <recommendedName>
        <fullName evidence="7">PHD-type domain-containing protein</fullName>
    </recommendedName>
</protein>
<evidence type="ECO:0000256" key="4">
    <source>
        <dbReference type="ARBA" id="ARBA00022833"/>
    </source>
</evidence>
<comment type="similarity">
    <text evidence="1">Belongs to the peptidase M24 family.</text>
</comment>
<evidence type="ECO:0000256" key="6">
    <source>
        <dbReference type="SAM" id="MobiDB-lite"/>
    </source>
</evidence>
<comment type="caution">
    <text evidence="8">The sequence shown here is derived from an EMBL/GenBank/DDBJ whole genome shotgun (WGS) entry which is preliminary data.</text>
</comment>
<dbReference type="CDD" id="cd01089">
    <property type="entry name" value="PA2G4-like"/>
    <property type="match status" value="1"/>
</dbReference>
<proteinExistence type="inferred from homology"/>
<feature type="compositionally biased region" description="Low complexity" evidence="6">
    <location>
        <begin position="1466"/>
        <end position="1478"/>
    </location>
</feature>
<dbReference type="Gene3D" id="1.10.10.10">
    <property type="entry name" value="Winged helix-like DNA-binding domain superfamily/Winged helix DNA-binding domain"/>
    <property type="match status" value="1"/>
</dbReference>
<dbReference type="SMART" id="SM00249">
    <property type="entry name" value="PHD"/>
    <property type="match status" value="2"/>
</dbReference>
<keyword evidence="4" id="KW-0862">Zinc</keyword>
<feature type="compositionally biased region" description="Low complexity" evidence="6">
    <location>
        <begin position="897"/>
        <end position="910"/>
    </location>
</feature>
<dbReference type="InterPro" id="IPR019787">
    <property type="entry name" value="Znf_PHD-finger"/>
</dbReference>
<dbReference type="EMBL" id="JAATWM020000021">
    <property type="protein sequence ID" value="KAF9875559.1"/>
    <property type="molecule type" value="Genomic_DNA"/>
</dbReference>
<evidence type="ECO:0000256" key="1">
    <source>
        <dbReference type="ARBA" id="ARBA00007319"/>
    </source>
</evidence>
<feature type="compositionally biased region" description="Low complexity" evidence="6">
    <location>
        <begin position="582"/>
        <end position="596"/>
    </location>
</feature>
<gene>
    <name evidence="8" type="ORF">CkaCkLH20_06940</name>
</gene>
<dbReference type="FunFam" id="1.10.10.10:FF:000029">
    <property type="entry name" value="Proliferation-associated 2G4, a"/>
    <property type="match status" value="1"/>
</dbReference>
<dbReference type="PANTHER" id="PTHR47636">
    <property type="entry name" value="TRANSCRIPTIONAL REGULATORY PROTEIN RCO1"/>
    <property type="match status" value="1"/>
</dbReference>
<dbReference type="GO" id="GO:0006357">
    <property type="term" value="P:regulation of transcription by RNA polymerase II"/>
    <property type="evidence" value="ECO:0007669"/>
    <property type="project" value="TreeGrafter"/>
</dbReference>
<dbReference type="Gene3D" id="2.30.30.1150">
    <property type="match status" value="1"/>
</dbReference>
<feature type="domain" description="PHD-type" evidence="7">
    <location>
        <begin position="1079"/>
        <end position="1126"/>
    </location>
</feature>
<dbReference type="Gene3D" id="3.30.40.10">
    <property type="entry name" value="Zinc/RING finger domain, C3HC4 (zinc finger)"/>
    <property type="match status" value="1"/>
</dbReference>
<evidence type="ECO:0000259" key="7">
    <source>
        <dbReference type="PROSITE" id="PS50016"/>
    </source>
</evidence>
<accession>A0A9P6I3W4</accession>
<dbReference type="InterPro" id="IPR036005">
    <property type="entry name" value="Creatinase/aminopeptidase-like"/>
</dbReference>
<dbReference type="FunFam" id="3.90.230.10:FF:000016">
    <property type="entry name" value="Putative curved dna-binding protein"/>
    <property type="match status" value="1"/>
</dbReference>
<name>A0A9P6I3W4_9PEZI</name>
<dbReference type="CDD" id="cd15534">
    <property type="entry name" value="PHD2_PHF12_Rco1"/>
    <property type="match status" value="1"/>
</dbReference>
<dbReference type="PROSITE" id="PS50016">
    <property type="entry name" value="ZF_PHD_2"/>
    <property type="match status" value="1"/>
</dbReference>
<dbReference type="InterPro" id="IPR001965">
    <property type="entry name" value="Znf_PHD"/>
</dbReference>
<dbReference type="SUPFAM" id="SSF55920">
    <property type="entry name" value="Creatinase/aminopeptidase"/>
    <property type="match status" value="1"/>
</dbReference>
<keyword evidence="9" id="KW-1185">Reference proteome</keyword>
<dbReference type="Gene3D" id="3.90.230.10">
    <property type="entry name" value="Creatinase/methionine aminopeptidase superfamily"/>
    <property type="match status" value="1"/>
</dbReference>
<dbReference type="SUPFAM" id="SSF57903">
    <property type="entry name" value="FYVE/PHD zinc finger"/>
    <property type="match status" value="2"/>
</dbReference>
<dbReference type="Proteomes" id="UP000781932">
    <property type="component" value="Unassembled WGS sequence"/>
</dbReference>
<keyword evidence="3 5" id="KW-0863">Zinc-finger</keyword>
<feature type="compositionally biased region" description="Low complexity" evidence="6">
    <location>
        <begin position="818"/>
        <end position="837"/>
    </location>
</feature>
<dbReference type="GO" id="GO:0032221">
    <property type="term" value="C:Rpd3S complex"/>
    <property type="evidence" value="ECO:0007669"/>
    <property type="project" value="TreeGrafter"/>
</dbReference>
<dbReference type="InterPro" id="IPR019786">
    <property type="entry name" value="Zinc_finger_PHD-type_CS"/>
</dbReference>
<evidence type="ECO:0000256" key="3">
    <source>
        <dbReference type="ARBA" id="ARBA00022771"/>
    </source>
</evidence>
<dbReference type="RefSeq" id="XP_038745020.1">
    <property type="nucleotide sequence ID" value="XM_038889657.1"/>
</dbReference>
<evidence type="ECO:0000256" key="5">
    <source>
        <dbReference type="PROSITE-ProRule" id="PRU00146"/>
    </source>
</evidence>
<feature type="compositionally biased region" description="Low complexity" evidence="6">
    <location>
        <begin position="777"/>
        <end position="789"/>
    </location>
</feature>
<feature type="compositionally biased region" description="Polar residues" evidence="6">
    <location>
        <begin position="854"/>
        <end position="875"/>
    </location>
</feature>